<dbReference type="PANTHER" id="PTHR36836">
    <property type="entry name" value="COLANIC ACID BIOSYNTHESIS PROTEIN WCAK"/>
    <property type="match status" value="1"/>
</dbReference>
<reference evidence="2 3" key="1">
    <citation type="submission" date="2019-02" db="EMBL/GenBank/DDBJ databases">
        <title>Deep-cultivation of Planctomycetes and their phenomic and genomic characterization uncovers novel biology.</title>
        <authorList>
            <person name="Wiegand S."/>
            <person name="Jogler M."/>
            <person name="Boedeker C."/>
            <person name="Pinto D."/>
            <person name="Vollmers J."/>
            <person name="Rivas-Marin E."/>
            <person name="Kohn T."/>
            <person name="Peeters S.H."/>
            <person name="Heuer A."/>
            <person name="Rast P."/>
            <person name="Oberbeckmann S."/>
            <person name="Bunk B."/>
            <person name="Jeske O."/>
            <person name="Meyerdierks A."/>
            <person name="Storesund J.E."/>
            <person name="Kallscheuer N."/>
            <person name="Luecker S."/>
            <person name="Lage O.M."/>
            <person name="Pohl T."/>
            <person name="Merkel B.J."/>
            <person name="Hornburger P."/>
            <person name="Mueller R.-W."/>
            <person name="Bruemmer F."/>
            <person name="Labrenz M."/>
            <person name="Spormann A.M."/>
            <person name="Op den Camp H."/>
            <person name="Overmann J."/>
            <person name="Amann R."/>
            <person name="Jetten M.S.M."/>
            <person name="Mascher T."/>
            <person name="Medema M.H."/>
            <person name="Devos D.P."/>
            <person name="Kaster A.-K."/>
            <person name="Ovreas L."/>
            <person name="Rohde M."/>
            <person name="Galperin M.Y."/>
            <person name="Jogler C."/>
        </authorList>
    </citation>
    <scope>NUCLEOTIDE SEQUENCE [LARGE SCALE GENOMIC DNA]</scope>
    <source>
        <strain evidence="2 3">Poly30</strain>
    </source>
</reference>
<name>A0A518EQH4_9BACT</name>
<dbReference type="Proteomes" id="UP000320390">
    <property type="component" value="Chromosome"/>
</dbReference>
<dbReference type="AlphaFoldDB" id="A0A518EQH4"/>
<protein>
    <submittedName>
        <fullName evidence="2">Colanic acid biosynthesis protein</fullName>
    </submittedName>
</protein>
<feature type="domain" description="Polysaccharide pyruvyl transferase" evidence="1">
    <location>
        <begin position="46"/>
        <end position="391"/>
    </location>
</feature>
<accession>A0A518EQH4</accession>
<dbReference type="Pfam" id="PF04230">
    <property type="entry name" value="PS_pyruv_trans"/>
    <property type="match status" value="1"/>
</dbReference>
<dbReference type="EMBL" id="CP036434">
    <property type="protein sequence ID" value="QDV06332.1"/>
    <property type="molecule type" value="Genomic_DNA"/>
</dbReference>
<organism evidence="2 3">
    <name type="scientific">Saltatorellus ferox</name>
    <dbReference type="NCBI Taxonomy" id="2528018"/>
    <lineage>
        <taxon>Bacteria</taxon>
        <taxon>Pseudomonadati</taxon>
        <taxon>Planctomycetota</taxon>
        <taxon>Planctomycetia</taxon>
        <taxon>Planctomycetia incertae sedis</taxon>
        <taxon>Saltatorellus</taxon>
    </lineage>
</organism>
<evidence type="ECO:0000313" key="2">
    <source>
        <dbReference type="EMBL" id="QDV06332.1"/>
    </source>
</evidence>
<evidence type="ECO:0000259" key="1">
    <source>
        <dbReference type="Pfam" id="PF04230"/>
    </source>
</evidence>
<gene>
    <name evidence="2" type="ORF">Poly30_18410</name>
</gene>
<dbReference type="InterPro" id="IPR007345">
    <property type="entry name" value="Polysacch_pyruvyl_Trfase"/>
</dbReference>
<dbReference type="PANTHER" id="PTHR36836:SF1">
    <property type="entry name" value="COLANIC ACID BIOSYNTHESIS PROTEIN WCAK"/>
    <property type="match status" value="1"/>
</dbReference>
<keyword evidence="3" id="KW-1185">Reference proteome</keyword>
<sequence length="457" mass="49729">MEAFLGSLFRTTGRDFRVLKRIVSPIVNTSSTPHFCLFGAAPGTNNLGVDALSQGVLGGIAARCPGATFTVFDYRRGQRSGSFVMTTPDASERSVSYDLLGANHSRRMWRGDTLKVMQIAGRLRLPNAGVEAMKRATAVLDLSGGDSFTDLYGRHRFETVSLPKRLSLDLGVPLVLLPQTYGPFVDAGMRAEAADLCRGASSAWARDARSFEVLKSLLGDTFDASRHRLGVDVAFGMRPRRRPGGISPILDRWIEERDGSNGPPVVGLNVSGLVWGSPERAKSYGFILDYRSLVTRFLTWLTTSTDARVALVPHVIEPEGHYESDPQASRELLETLPKEHRDRVTILSPPFEPAEIKHEIGRLDWFNGTRMHATIAALSTGVPASAIAYSPKFLGVFEIANQSPGVADPTTLSEEEALQTLRSSYEARASSRTPLAAALPKIESTLNAQFEAILSAS</sequence>
<evidence type="ECO:0000313" key="3">
    <source>
        <dbReference type="Proteomes" id="UP000320390"/>
    </source>
</evidence>
<proteinExistence type="predicted"/>